<reference evidence="2" key="2">
    <citation type="submission" date="2021-01" db="EMBL/GenBank/DDBJ databases">
        <authorList>
            <person name="Schikora-Tamarit M.A."/>
        </authorList>
    </citation>
    <scope>NUCLEOTIDE SEQUENCE</scope>
    <source>
        <strain evidence="2">NCAIM Y.01608</strain>
    </source>
</reference>
<dbReference type="AlphaFoldDB" id="A0A9P8P0Y6"/>
<evidence type="ECO:0000313" key="2">
    <source>
        <dbReference type="EMBL" id="KAH3663069.1"/>
    </source>
</evidence>
<sequence>MAIYLVLVFIVVLRVKHSVADVAKEVLWVELASHSSYVGASDGLVAGGADKINALEIVIFTERHLNRVAPNLHVGGKELVGTRVAAVVAAETVDMVDSVHGAHERADDGFAALVAQFRGFPRHHTVCRAVFARTISRSSRNTPGISNVQIIQSWDQVGVRNLRTVGCSVAIGWMRHLNAMKEGQGAKRVWKGIRDTEALWLGYR</sequence>
<evidence type="ECO:0008006" key="4">
    <source>
        <dbReference type="Google" id="ProtNLM"/>
    </source>
</evidence>
<proteinExistence type="predicted"/>
<evidence type="ECO:0000256" key="1">
    <source>
        <dbReference type="SAM" id="SignalP"/>
    </source>
</evidence>
<keyword evidence="3" id="KW-1185">Reference proteome</keyword>
<evidence type="ECO:0000313" key="3">
    <source>
        <dbReference type="Proteomes" id="UP000788993"/>
    </source>
</evidence>
<accession>A0A9P8P0Y6</accession>
<feature type="chain" id="PRO_5040176492" description="Secreted protein" evidence="1">
    <location>
        <begin position="21"/>
        <end position="204"/>
    </location>
</feature>
<comment type="caution">
    <text evidence="2">The sequence shown here is derived from an EMBL/GenBank/DDBJ whole genome shotgun (WGS) entry which is preliminary data.</text>
</comment>
<reference evidence="2" key="1">
    <citation type="journal article" date="2021" name="Open Biol.">
        <title>Shared evolutionary footprints suggest mitochondrial oxidative damage underlies multiple complex I losses in fungi.</title>
        <authorList>
            <person name="Schikora-Tamarit M.A."/>
            <person name="Marcet-Houben M."/>
            <person name="Nosek J."/>
            <person name="Gabaldon T."/>
        </authorList>
    </citation>
    <scope>NUCLEOTIDE SEQUENCE</scope>
    <source>
        <strain evidence="2">NCAIM Y.01608</strain>
    </source>
</reference>
<name>A0A9P8P0Y6_9ASCO</name>
<organism evidence="2 3">
    <name type="scientific">Ogataea polymorpha</name>
    <dbReference type="NCBI Taxonomy" id="460523"/>
    <lineage>
        <taxon>Eukaryota</taxon>
        <taxon>Fungi</taxon>
        <taxon>Dikarya</taxon>
        <taxon>Ascomycota</taxon>
        <taxon>Saccharomycotina</taxon>
        <taxon>Pichiomycetes</taxon>
        <taxon>Pichiales</taxon>
        <taxon>Pichiaceae</taxon>
        <taxon>Ogataea</taxon>
    </lineage>
</organism>
<feature type="signal peptide" evidence="1">
    <location>
        <begin position="1"/>
        <end position="20"/>
    </location>
</feature>
<keyword evidence="1" id="KW-0732">Signal</keyword>
<protein>
    <recommendedName>
        <fullName evidence="4">Secreted protein</fullName>
    </recommendedName>
</protein>
<dbReference type="EMBL" id="JAEUBD010001266">
    <property type="protein sequence ID" value="KAH3663069.1"/>
    <property type="molecule type" value="Genomic_DNA"/>
</dbReference>
<gene>
    <name evidence="2" type="ORF">OGATHE_004645</name>
</gene>
<dbReference type="Proteomes" id="UP000788993">
    <property type="component" value="Unassembled WGS sequence"/>
</dbReference>